<dbReference type="GO" id="GO:0016853">
    <property type="term" value="F:isomerase activity"/>
    <property type="evidence" value="ECO:0007669"/>
    <property type="project" value="UniProtKB-KW"/>
</dbReference>
<dbReference type="CDD" id="cd02226">
    <property type="entry name" value="cupin_YdbB-like"/>
    <property type="match status" value="1"/>
</dbReference>
<evidence type="ECO:0000313" key="2">
    <source>
        <dbReference type="EMBL" id="OWQ96419.1"/>
    </source>
</evidence>
<sequence length="121" mass="13806">MDKVNLAEAFASFDDHWNPRVAGDINDFQVKLVKLAGKFDWHHHEHEDELFLVVAGRMKMAFRDRDVIVEPGEFIIVPHGTEHCPEALEGECQVLLLEPNSTLNTGNVRTEKTRSALERLD</sequence>
<dbReference type="EMBL" id="NISJ01000006">
    <property type="protein sequence ID" value="OWQ96419.1"/>
    <property type="molecule type" value="Genomic_DNA"/>
</dbReference>
<dbReference type="InterPro" id="IPR013096">
    <property type="entry name" value="Cupin_2"/>
</dbReference>
<protein>
    <submittedName>
        <fullName evidence="2">Mannose-6-phosphate isomerase</fullName>
    </submittedName>
</protein>
<dbReference type="InterPro" id="IPR011051">
    <property type="entry name" value="RmlC_Cupin_sf"/>
</dbReference>
<dbReference type="InterPro" id="IPR052044">
    <property type="entry name" value="PKS_Associated_Protein"/>
</dbReference>
<proteinExistence type="predicted"/>
<dbReference type="Pfam" id="PF07883">
    <property type="entry name" value="Cupin_2"/>
    <property type="match status" value="1"/>
</dbReference>
<organism evidence="2 3">
    <name type="scientific">Sphingopyxis witflariensis</name>
    <dbReference type="NCBI Taxonomy" id="173675"/>
    <lineage>
        <taxon>Bacteria</taxon>
        <taxon>Pseudomonadati</taxon>
        <taxon>Pseudomonadota</taxon>
        <taxon>Alphaproteobacteria</taxon>
        <taxon>Sphingomonadales</taxon>
        <taxon>Sphingomonadaceae</taxon>
        <taxon>Sphingopyxis</taxon>
    </lineage>
</organism>
<dbReference type="PANTHER" id="PTHR36114:SF1">
    <property type="entry name" value="16.7 KDA PROTEIN IN WHIE LOCUS"/>
    <property type="match status" value="1"/>
</dbReference>
<dbReference type="Gene3D" id="2.60.120.10">
    <property type="entry name" value="Jelly Rolls"/>
    <property type="match status" value="1"/>
</dbReference>
<dbReference type="PANTHER" id="PTHR36114">
    <property type="entry name" value="16.7 KDA PROTEIN IN WHIE LOCUS"/>
    <property type="match status" value="1"/>
</dbReference>
<dbReference type="Proteomes" id="UP000197097">
    <property type="component" value="Unassembled WGS sequence"/>
</dbReference>
<name>A0A246JTT4_9SPHN</name>
<accession>A0A246JTT4</accession>
<gene>
    <name evidence="2" type="ORF">CDQ91_11970</name>
</gene>
<feature type="domain" description="Cupin type-2" evidence="1">
    <location>
        <begin position="38"/>
        <end position="91"/>
    </location>
</feature>
<dbReference type="OrthoDB" id="9794183at2"/>
<evidence type="ECO:0000259" key="1">
    <source>
        <dbReference type="Pfam" id="PF07883"/>
    </source>
</evidence>
<dbReference type="InterPro" id="IPR014710">
    <property type="entry name" value="RmlC-like_jellyroll"/>
</dbReference>
<keyword evidence="3" id="KW-1185">Reference proteome</keyword>
<dbReference type="AlphaFoldDB" id="A0A246JTT4"/>
<reference evidence="2 3" key="1">
    <citation type="journal article" date="2002" name="Int. J. Syst. Evol. Microbiol.">
        <title>Sphingopyxis witflariensis sp. nov., isolated from activated sludge.</title>
        <authorList>
            <person name="Kampfer P."/>
            <person name="Witzenberger R."/>
            <person name="Denner E.B."/>
            <person name="Busse H.J."/>
            <person name="Neef A."/>
        </authorList>
    </citation>
    <scope>NUCLEOTIDE SEQUENCE [LARGE SCALE GENOMIC DNA]</scope>
    <source>
        <strain evidence="2 3">DSM 14551</strain>
    </source>
</reference>
<comment type="caution">
    <text evidence="2">The sequence shown here is derived from an EMBL/GenBank/DDBJ whole genome shotgun (WGS) entry which is preliminary data.</text>
</comment>
<evidence type="ECO:0000313" key="3">
    <source>
        <dbReference type="Proteomes" id="UP000197097"/>
    </source>
</evidence>
<keyword evidence="2" id="KW-0413">Isomerase</keyword>
<dbReference type="SUPFAM" id="SSF51182">
    <property type="entry name" value="RmlC-like cupins"/>
    <property type="match status" value="1"/>
</dbReference>